<evidence type="ECO:0000256" key="10">
    <source>
        <dbReference type="ARBA" id="ARBA00030592"/>
    </source>
</evidence>
<evidence type="ECO:0000256" key="4">
    <source>
        <dbReference type="ARBA" id="ARBA00022563"/>
    </source>
</evidence>
<sequence>MAMKCAGCVLVRPLSRETWRRRHFYSRANTSWPRAVSRSAGDASDRAVSLPGGRAMLHAWPVTVRGCVGNVLRSGRGRGRVGVVPAAITSCRRYHMDRGSGYEEAVQTLNTLQTNAQTLERIRRERGRNAHNSLPQMQAFMDRIGITLDELDGLSVIHVSGTKGKGSVCAMCESILRSHGYKTGFYSSPHLVQVRERIRINGQPISRDDFSKYFWSCYNRLAQTKDDHNGTMPAYFRFLTLMAFHVFIEEKVDVAVIEVGIGGAYDCTNIVRSPVVCGITSLGLDHLPLLGDTIDKIAWHKAGIIKTGIPAFTVEQPEGAIEVIVNQAKEVKAPLHLSPSLDLYNWEGREAKLGLPGDHQRINATLALQLCHTWLQRRAETQGLDSIANGELEAMSRSSSEGASSPENEEDKDEDVRVPTAKPFAITERFAQGLAGKCVESCLWPGRSQTLKRGNVTYYLDGAHTQRSVQVCVKWFRETALMEEKKIDGPVARVLLFNVTGDRNPLSLLKLLMPCQFDCAVFSPNIAYLDIGASADQTNYTVTHETQLSRCTVEKTLWEELHQQDAIQSEVPFQTRSPVDHHQSGDRLQVDYVEKACSTSNGPIKRVQVGASGSGPSKFYCTDSTIVAGNSKDLTSSSQENANSAKARVFPCISDALSWIQHGKDKQLSRSNSSQSHPHSSLDEAVHIQVLITGSLHLIGGALKVLDPTMSD</sequence>
<dbReference type="FunFam" id="3.40.1190.10:FF:000020">
    <property type="entry name" value="Folylpolyglutamate synthase"/>
    <property type="match status" value="1"/>
</dbReference>
<dbReference type="PANTHER" id="PTHR11136">
    <property type="entry name" value="FOLYLPOLYGLUTAMATE SYNTHASE-RELATED"/>
    <property type="match status" value="1"/>
</dbReference>
<evidence type="ECO:0000256" key="6">
    <source>
        <dbReference type="ARBA" id="ARBA00022723"/>
    </source>
</evidence>
<evidence type="ECO:0000256" key="11">
    <source>
        <dbReference type="ARBA" id="ARBA00030876"/>
    </source>
</evidence>
<organism evidence="14 15">
    <name type="scientific">Branchiostoma lanceolatum</name>
    <name type="common">Common lancelet</name>
    <name type="synonym">Amphioxus lanceolatum</name>
    <dbReference type="NCBI Taxonomy" id="7740"/>
    <lineage>
        <taxon>Eukaryota</taxon>
        <taxon>Metazoa</taxon>
        <taxon>Chordata</taxon>
        <taxon>Cephalochordata</taxon>
        <taxon>Leptocardii</taxon>
        <taxon>Amphioxiformes</taxon>
        <taxon>Branchiostomatidae</taxon>
        <taxon>Branchiostoma</taxon>
    </lineage>
</organism>
<evidence type="ECO:0000256" key="13">
    <source>
        <dbReference type="SAM" id="MobiDB-lite"/>
    </source>
</evidence>
<dbReference type="GO" id="GO:0046872">
    <property type="term" value="F:metal ion binding"/>
    <property type="evidence" value="ECO:0007669"/>
    <property type="project" value="UniProtKB-KW"/>
</dbReference>
<feature type="compositionally biased region" description="Low complexity" evidence="13">
    <location>
        <begin position="393"/>
        <end position="406"/>
    </location>
</feature>
<evidence type="ECO:0000256" key="12">
    <source>
        <dbReference type="ARBA" id="ARBA00047493"/>
    </source>
</evidence>
<evidence type="ECO:0000313" key="14">
    <source>
        <dbReference type="EMBL" id="CAH1272406.1"/>
    </source>
</evidence>
<dbReference type="InterPro" id="IPR018109">
    <property type="entry name" value="Folylpolyglutamate_synth_CS"/>
</dbReference>
<keyword evidence="15" id="KW-1185">Reference proteome</keyword>
<dbReference type="NCBIfam" id="TIGR01499">
    <property type="entry name" value="folC"/>
    <property type="match status" value="1"/>
</dbReference>
<dbReference type="InterPro" id="IPR001645">
    <property type="entry name" value="Folylpolyglutamate_synth"/>
</dbReference>
<dbReference type="Proteomes" id="UP000838412">
    <property type="component" value="Chromosome 8"/>
</dbReference>
<dbReference type="InterPro" id="IPR036565">
    <property type="entry name" value="Mur-like_cat_sf"/>
</dbReference>
<dbReference type="InterPro" id="IPR036615">
    <property type="entry name" value="Mur_ligase_C_dom_sf"/>
</dbReference>
<proteinExistence type="inferred from homology"/>
<dbReference type="PROSITE" id="PS01012">
    <property type="entry name" value="FOLYLPOLYGLU_SYNT_2"/>
    <property type="match status" value="1"/>
</dbReference>
<keyword evidence="8" id="KW-0067">ATP-binding</keyword>
<evidence type="ECO:0000256" key="3">
    <source>
        <dbReference type="ARBA" id="ARBA00013025"/>
    </source>
</evidence>
<dbReference type="Gene3D" id="3.90.190.20">
    <property type="entry name" value="Mur ligase, C-terminal domain"/>
    <property type="match status" value="1"/>
</dbReference>
<evidence type="ECO:0000256" key="7">
    <source>
        <dbReference type="ARBA" id="ARBA00022741"/>
    </source>
</evidence>
<evidence type="ECO:0000256" key="8">
    <source>
        <dbReference type="ARBA" id="ARBA00022840"/>
    </source>
</evidence>
<dbReference type="GO" id="GO:0005739">
    <property type="term" value="C:mitochondrion"/>
    <property type="evidence" value="ECO:0007669"/>
    <property type="project" value="TreeGrafter"/>
</dbReference>
<dbReference type="EC" id="6.3.2.17" evidence="3"/>
<dbReference type="GO" id="GO:0005524">
    <property type="term" value="F:ATP binding"/>
    <property type="evidence" value="ECO:0007669"/>
    <property type="project" value="UniProtKB-KW"/>
</dbReference>
<dbReference type="GO" id="GO:0005829">
    <property type="term" value="C:cytosol"/>
    <property type="evidence" value="ECO:0007669"/>
    <property type="project" value="TreeGrafter"/>
</dbReference>
<evidence type="ECO:0000256" key="1">
    <source>
        <dbReference type="ARBA" id="ARBA00005150"/>
    </source>
</evidence>
<keyword evidence="7" id="KW-0547">Nucleotide-binding</keyword>
<dbReference type="PANTHER" id="PTHR11136:SF5">
    <property type="entry name" value="FOLYLPOLYGLUTAMATE SYNTHASE, MITOCHONDRIAL"/>
    <property type="match status" value="1"/>
</dbReference>
<dbReference type="AlphaFoldDB" id="A0A8K0EZM2"/>
<name>A0A8K0EZM2_BRALA</name>
<accession>A0A8K0EZM2</accession>
<dbReference type="Gene3D" id="3.40.1190.10">
    <property type="entry name" value="Mur-like, catalytic domain"/>
    <property type="match status" value="1"/>
</dbReference>
<dbReference type="SUPFAM" id="SSF53244">
    <property type="entry name" value="MurD-like peptide ligases, peptide-binding domain"/>
    <property type="match status" value="1"/>
</dbReference>
<dbReference type="GO" id="GO:0006730">
    <property type="term" value="P:one-carbon metabolic process"/>
    <property type="evidence" value="ECO:0007669"/>
    <property type="project" value="UniProtKB-KW"/>
</dbReference>
<feature type="region of interest" description="Disordered" evidence="13">
    <location>
        <begin position="393"/>
        <end position="418"/>
    </location>
</feature>
<dbReference type="UniPathway" id="UPA00850"/>
<keyword evidence="9" id="KW-0460">Magnesium</keyword>
<protein>
    <recommendedName>
        <fullName evidence="3">tetrahydrofolate synthase</fullName>
        <ecNumber evidence="3">6.3.2.17</ecNumber>
    </recommendedName>
    <alternativeName>
        <fullName evidence="11">Folylpoly-gamma-glutamate synthetase</fullName>
    </alternativeName>
    <alternativeName>
        <fullName evidence="10">Tetrahydrofolylpolyglutamate synthase</fullName>
    </alternativeName>
</protein>
<comment type="similarity">
    <text evidence="2">Belongs to the folylpolyglutamate synthase family.</text>
</comment>
<keyword evidence="4" id="KW-0554">One-carbon metabolism</keyword>
<comment type="catalytic activity">
    <reaction evidence="12">
        <text>(6S)-5,6,7,8-tetrahydrofolyl-(gamma-L-Glu)(n) + L-glutamate + ATP = (6S)-5,6,7,8-tetrahydrofolyl-(gamma-L-Glu)(n+1) + ADP + phosphate + H(+)</text>
        <dbReference type="Rhea" id="RHEA:10580"/>
        <dbReference type="Rhea" id="RHEA-COMP:14738"/>
        <dbReference type="Rhea" id="RHEA-COMP:14740"/>
        <dbReference type="ChEBI" id="CHEBI:15378"/>
        <dbReference type="ChEBI" id="CHEBI:29985"/>
        <dbReference type="ChEBI" id="CHEBI:30616"/>
        <dbReference type="ChEBI" id="CHEBI:43474"/>
        <dbReference type="ChEBI" id="CHEBI:141005"/>
        <dbReference type="ChEBI" id="CHEBI:456216"/>
        <dbReference type="EC" id="6.3.2.17"/>
    </reaction>
</comment>
<dbReference type="SUPFAM" id="SSF53623">
    <property type="entry name" value="MurD-like peptide ligases, catalytic domain"/>
    <property type="match status" value="1"/>
</dbReference>
<reference evidence="14" key="1">
    <citation type="submission" date="2022-01" db="EMBL/GenBank/DDBJ databases">
        <authorList>
            <person name="Braso-Vives M."/>
        </authorList>
    </citation>
    <scope>NUCLEOTIDE SEQUENCE</scope>
</reference>
<evidence type="ECO:0000313" key="15">
    <source>
        <dbReference type="Proteomes" id="UP000838412"/>
    </source>
</evidence>
<dbReference type="OrthoDB" id="5212574at2759"/>
<evidence type="ECO:0000256" key="5">
    <source>
        <dbReference type="ARBA" id="ARBA00022598"/>
    </source>
</evidence>
<keyword evidence="5" id="KW-0436">Ligase</keyword>
<dbReference type="GO" id="GO:0004326">
    <property type="term" value="F:tetrahydrofolylpolyglutamate synthase activity"/>
    <property type="evidence" value="ECO:0007669"/>
    <property type="project" value="UniProtKB-EC"/>
</dbReference>
<keyword evidence="6" id="KW-0479">Metal-binding</keyword>
<dbReference type="PROSITE" id="PS01011">
    <property type="entry name" value="FOLYLPOLYGLU_SYNT_1"/>
    <property type="match status" value="1"/>
</dbReference>
<evidence type="ECO:0000256" key="2">
    <source>
        <dbReference type="ARBA" id="ARBA00008276"/>
    </source>
</evidence>
<dbReference type="EMBL" id="OV696693">
    <property type="protein sequence ID" value="CAH1272406.1"/>
    <property type="molecule type" value="Genomic_DNA"/>
</dbReference>
<gene>
    <name evidence="14" type="primary">FPGS</name>
    <name evidence="14" type="ORF">BLAG_LOCUS24057</name>
</gene>
<evidence type="ECO:0000256" key="9">
    <source>
        <dbReference type="ARBA" id="ARBA00022842"/>
    </source>
</evidence>
<comment type="pathway">
    <text evidence="1">Cofactor biosynthesis; tetrahydrofolylpolyglutamate biosynthesis.</text>
</comment>